<keyword evidence="2" id="KW-1185">Reference proteome</keyword>
<protein>
    <submittedName>
        <fullName evidence="1">Uncharacterized protein</fullName>
    </submittedName>
</protein>
<name>A0ACB9N243_9MYRT</name>
<reference evidence="2" key="1">
    <citation type="journal article" date="2023" name="Front. Plant Sci.">
        <title>Chromosomal-level genome assembly of Melastoma candidum provides insights into trichome evolution.</title>
        <authorList>
            <person name="Zhong Y."/>
            <person name="Wu W."/>
            <person name="Sun C."/>
            <person name="Zou P."/>
            <person name="Liu Y."/>
            <person name="Dai S."/>
            <person name="Zhou R."/>
        </authorList>
    </citation>
    <scope>NUCLEOTIDE SEQUENCE [LARGE SCALE GENOMIC DNA]</scope>
</reference>
<organism evidence="1 2">
    <name type="scientific">Melastoma candidum</name>
    <dbReference type="NCBI Taxonomy" id="119954"/>
    <lineage>
        <taxon>Eukaryota</taxon>
        <taxon>Viridiplantae</taxon>
        <taxon>Streptophyta</taxon>
        <taxon>Embryophyta</taxon>
        <taxon>Tracheophyta</taxon>
        <taxon>Spermatophyta</taxon>
        <taxon>Magnoliopsida</taxon>
        <taxon>eudicotyledons</taxon>
        <taxon>Gunneridae</taxon>
        <taxon>Pentapetalae</taxon>
        <taxon>rosids</taxon>
        <taxon>malvids</taxon>
        <taxon>Myrtales</taxon>
        <taxon>Melastomataceae</taxon>
        <taxon>Melastomatoideae</taxon>
        <taxon>Melastomateae</taxon>
        <taxon>Melastoma</taxon>
    </lineage>
</organism>
<evidence type="ECO:0000313" key="1">
    <source>
        <dbReference type="EMBL" id="KAI4329897.1"/>
    </source>
</evidence>
<gene>
    <name evidence="1" type="ORF">MLD38_028230</name>
</gene>
<accession>A0ACB9N243</accession>
<proteinExistence type="predicted"/>
<dbReference type="Proteomes" id="UP001057402">
    <property type="component" value="Chromosome 8"/>
</dbReference>
<sequence>MESVDGGSPAELEKQLLQIYRDFMTRVTKFDESVAAGNNFLTSFQQGLGFLRRPPLDRRSELFESIIKANETSRLNAYFDAGCFTNNRAKQNLVKLQTCLQGLHKHLNEAKTLLSEMKSFLELATSTIEALNEFSSASYLVNSQEHIADQGEEYASSVSLKLTRMEHIPLMASVYVMMKQDYVMQEKIVSALNMMTPSEELSSYCMMWSLRPYIDDETMQQAWKLIK</sequence>
<evidence type="ECO:0000313" key="2">
    <source>
        <dbReference type="Proteomes" id="UP001057402"/>
    </source>
</evidence>
<comment type="caution">
    <text evidence="1">The sequence shown here is derived from an EMBL/GenBank/DDBJ whole genome shotgun (WGS) entry which is preliminary data.</text>
</comment>
<dbReference type="EMBL" id="CM042887">
    <property type="protein sequence ID" value="KAI4329897.1"/>
    <property type="molecule type" value="Genomic_DNA"/>
</dbReference>